<dbReference type="Proteomes" id="UP000231990">
    <property type="component" value="Unassembled WGS sequence"/>
</dbReference>
<protein>
    <submittedName>
        <fullName evidence="3">Aerotolerance regulator BatD</fullName>
    </submittedName>
</protein>
<dbReference type="PANTHER" id="PTHR40940">
    <property type="entry name" value="PROTEIN BATD-RELATED"/>
    <property type="match status" value="1"/>
</dbReference>
<dbReference type="OrthoDB" id="343927at2"/>
<sequence>MSASPLLAADPRFYLTQSYADLGDPVFAVCELEGKSQVRILEKEFIGQGIKAVYWGMEDNTSILNYKVLRRKLLKYRLVAANPGKYEVPEIVLESDGKEIHSGKLIVEFGARKAKANSNSPGSLWNRFFSTEEDMGPSDEDLKVVFQMDKKQIWVGQPVLGFFALYYRNVIRPYFDRDPSNSIEFPYFRSEILSGMSLSIPESVVYNGSPYEAAPYNKEFYVLTPLKAGEFSLGSTTFHLEGQLQSYFHMRTIRTVPSNVIVKDLPRPSPSGFQGAVGKFEAYADNPQNTGWEGEPFALRIVVKGKGNLSPVRDPLKEGCASEDCFPEATLVQVLPQREFRELDPGEYGFHIAYTYLYSVVPKKAGKWNPAKHSFHYFDPESGKYAIAEIFLPAMKIEPPRPKQSQDLDASSFVKTSKFYISVLIGLGILGIGAGFFWITIRMRAETKVSRNLNRLDEWIGSKRGLVLKHAILAKGGSEEDASLLSQSKSGTKSLYEAYRGFDSKNKSELLKSSYRILDKIREDLI</sequence>
<feature type="transmembrane region" description="Helical" evidence="1">
    <location>
        <begin position="419"/>
        <end position="441"/>
    </location>
</feature>
<keyword evidence="1" id="KW-1133">Transmembrane helix</keyword>
<keyword evidence="1" id="KW-0812">Transmembrane</keyword>
<keyword evidence="1" id="KW-0472">Membrane</keyword>
<evidence type="ECO:0000313" key="2">
    <source>
        <dbReference type="EMBL" id="PJZ70936.1"/>
    </source>
</evidence>
<name>A0A2M9ZQ15_9LEPT</name>
<evidence type="ECO:0000256" key="1">
    <source>
        <dbReference type="SAM" id="Phobius"/>
    </source>
</evidence>
<organism evidence="3 5">
    <name type="scientific">Leptospira perolatii</name>
    <dbReference type="NCBI Taxonomy" id="2023191"/>
    <lineage>
        <taxon>Bacteria</taxon>
        <taxon>Pseudomonadati</taxon>
        <taxon>Spirochaetota</taxon>
        <taxon>Spirochaetia</taxon>
        <taxon>Leptospirales</taxon>
        <taxon>Leptospiraceae</taxon>
        <taxon>Leptospira</taxon>
    </lineage>
</organism>
<evidence type="ECO:0000313" key="4">
    <source>
        <dbReference type="Proteomes" id="UP000231962"/>
    </source>
</evidence>
<dbReference type="EMBL" id="NPDY01000002">
    <property type="protein sequence ID" value="PJZ70936.1"/>
    <property type="molecule type" value="Genomic_DNA"/>
</dbReference>
<evidence type="ECO:0000313" key="5">
    <source>
        <dbReference type="Proteomes" id="UP000231990"/>
    </source>
</evidence>
<keyword evidence="4" id="KW-1185">Reference proteome</keyword>
<evidence type="ECO:0000313" key="3">
    <source>
        <dbReference type="EMBL" id="PJZ74061.1"/>
    </source>
</evidence>
<proteinExistence type="predicted"/>
<accession>A0A2M9ZQ15</accession>
<dbReference type="PANTHER" id="PTHR40940:SF2">
    <property type="entry name" value="BATD"/>
    <property type="match status" value="1"/>
</dbReference>
<dbReference type="EMBL" id="NPDZ01000003">
    <property type="protein sequence ID" value="PJZ74061.1"/>
    <property type="molecule type" value="Genomic_DNA"/>
</dbReference>
<dbReference type="Proteomes" id="UP000231962">
    <property type="component" value="Unassembled WGS sequence"/>
</dbReference>
<dbReference type="AlphaFoldDB" id="A0A2M9ZQ15"/>
<reference evidence="4 5" key="1">
    <citation type="submission" date="2017-07" db="EMBL/GenBank/DDBJ databases">
        <title>Leptospira spp. isolated from tropical soils.</title>
        <authorList>
            <person name="Thibeaux R."/>
            <person name="Iraola G."/>
            <person name="Ferres I."/>
            <person name="Bierque E."/>
            <person name="Girault D."/>
            <person name="Soupe-Gilbert M.-E."/>
            <person name="Picardeau M."/>
            <person name="Goarant C."/>
        </authorList>
    </citation>
    <scope>NUCLEOTIDE SEQUENCE [LARGE SCALE GENOMIC DNA]</scope>
    <source>
        <strain evidence="3 5">FH1-B-B1</strain>
        <strain evidence="2 4">FH1-B-C1</strain>
    </source>
</reference>
<comment type="caution">
    <text evidence="3">The sequence shown here is derived from an EMBL/GenBank/DDBJ whole genome shotgun (WGS) entry which is preliminary data.</text>
</comment>
<dbReference type="InterPro" id="IPR025738">
    <property type="entry name" value="BatD"/>
</dbReference>
<gene>
    <name evidence="2" type="ORF">CH360_04165</name>
    <name evidence="3" type="ORF">CH373_07305</name>
</gene>